<reference evidence="2 3" key="1">
    <citation type="submission" date="2020-08" db="EMBL/GenBank/DDBJ databases">
        <title>Genomic Encyclopedia of Type Strains, Phase IV (KMG-IV): sequencing the most valuable type-strain genomes for metagenomic binning, comparative biology and taxonomic classification.</title>
        <authorList>
            <person name="Goeker M."/>
        </authorList>
    </citation>
    <scope>NUCLEOTIDE SEQUENCE [LARGE SCALE GENOMIC DNA]</scope>
    <source>
        <strain evidence="2 3">DSM 23960</strain>
    </source>
</reference>
<gene>
    <name evidence="2" type="ORF">GGR12_001470</name>
</gene>
<feature type="transmembrane region" description="Helical" evidence="1">
    <location>
        <begin position="16"/>
        <end position="35"/>
    </location>
</feature>
<feature type="transmembrane region" description="Helical" evidence="1">
    <location>
        <begin position="125"/>
        <end position="145"/>
    </location>
</feature>
<feature type="transmembrane region" description="Helical" evidence="1">
    <location>
        <begin position="55"/>
        <end position="74"/>
    </location>
</feature>
<comment type="caution">
    <text evidence="2">The sequence shown here is derived from an EMBL/GenBank/DDBJ whole genome shotgun (WGS) entry which is preliminary data.</text>
</comment>
<keyword evidence="1" id="KW-0812">Transmembrane</keyword>
<keyword evidence="1" id="KW-0472">Membrane</keyword>
<dbReference type="Proteomes" id="UP000529946">
    <property type="component" value="Unassembled WGS sequence"/>
</dbReference>
<feature type="transmembrane region" description="Helical" evidence="1">
    <location>
        <begin position="152"/>
        <end position="173"/>
    </location>
</feature>
<proteinExistence type="predicted"/>
<feature type="transmembrane region" description="Helical" evidence="1">
    <location>
        <begin position="95"/>
        <end position="119"/>
    </location>
</feature>
<evidence type="ECO:0000313" key="3">
    <source>
        <dbReference type="Proteomes" id="UP000529946"/>
    </source>
</evidence>
<accession>A0A7W6JCQ2</accession>
<name>A0A7W6JCQ2_9CAUL</name>
<protein>
    <submittedName>
        <fullName evidence="2">Uncharacterized protein</fullName>
    </submittedName>
</protein>
<dbReference type="EMBL" id="JACIDM010000001">
    <property type="protein sequence ID" value="MBB4082631.1"/>
    <property type="molecule type" value="Genomic_DNA"/>
</dbReference>
<sequence>MADEQKSVWRIAGETLPLVSLGGVALAMSYTVGYFTPFGTSWLSFLTVADFLSGIWFLTPTLLAALIGGFLFHATGRPGPSGNTTPVKAITVIVLVKNLIIGILAVVGFSAVMLVRAIYPEDFRLLAGLTIMHGFGVFFLPELYWNHARARTIIPLCFTYGAITVVLGFGMMMGESMKRAPPSTYVSLTNGGSLCTTLVGQFGGGLLTYNPKTRTPTFVSRDRVVAIAKLEKCQAS</sequence>
<organism evidence="2 3">
    <name type="scientific">Brevundimonas lenta</name>
    <dbReference type="NCBI Taxonomy" id="424796"/>
    <lineage>
        <taxon>Bacteria</taxon>
        <taxon>Pseudomonadati</taxon>
        <taxon>Pseudomonadota</taxon>
        <taxon>Alphaproteobacteria</taxon>
        <taxon>Caulobacterales</taxon>
        <taxon>Caulobacteraceae</taxon>
        <taxon>Brevundimonas</taxon>
    </lineage>
</organism>
<dbReference type="AlphaFoldDB" id="A0A7W6JCQ2"/>
<keyword evidence="3" id="KW-1185">Reference proteome</keyword>
<dbReference type="RefSeq" id="WP_183203691.1">
    <property type="nucleotide sequence ID" value="NZ_BAAAER010000001.1"/>
</dbReference>
<evidence type="ECO:0000313" key="2">
    <source>
        <dbReference type="EMBL" id="MBB4082631.1"/>
    </source>
</evidence>
<keyword evidence="1" id="KW-1133">Transmembrane helix</keyword>
<evidence type="ECO:0000256" key="1">
    <source>
        <dbReference type="SAM" id="Phobius"/>
    </source>
</evidence>